<proteinExistence type="predicted"/>
<evidence type="ECO:0000313" key="2">
    <source>
        <dbReference type="EMBL" id="CAL1544734.1"/>
    </source>
</evidence>
<comment type="caution">
    <text evidence="2">The sequence shown here is derived from an EMBL/GenBank/DDBJ whole genome shotgun (WGS) entry which is preliminary data.</text>
</comment>
<sequence>MDFDDVLKYVDEFGPFQQRVYFLLCLFCISHGTRVVVLVFILSVPNHRCSIPGYVNDSYDITSPEHQLELKKSIPANDSCHIYLPSHHNNSTHPTNPIKQKCSHWVYDKSEFTSTVASEFNLVCDDASETT</sequence>
<name>A0AAV2IEQ3_LYMST</name>
<feature type="non-terminal residue" evidence="2">
    <location>
        <position position="131"/>
    </location>
</feature>
<evidence type="ECO:0000256" key="1">
    <source>
        <dbReference type="SAM" id="Phobius"/>
    </source>
</evidence>
<keyword evidence="1" id="KW-1133">Transmembrane helix</keyword>
<dbReference type="AlphaFoldDB" id="A0AAV2IEQ3"/>
<evidence type="ECO:0000313" key="3">
    <source>
        <dbReference type="Proteomes" id="UP001497497"/>
    </source>
</evidence>
<reference evidence="2 3" key="1">
    <citation type="submission" date="2024-04" db="EMBL/GenBank/DDBJ databases">
        <authorList>
            <consortium name="Genoscope - CEA"/>
            <person name="William W."/>
        </authorList>
    </citation>
    <scope>NUCLEOTIDE SEQUENCE [LARGE SCALE GENOMIC DNA]</scope>
</reference>
<keyword evidence="1" id="KW-0812">Transmembrane</keyword>
<feature type="transmembrane region" description="Helical" evidence="1">
    <location>
        <begin position="20"/>
        <end position="42"/>
    </location>
</feature>
<dbReference type="Proteomes" id="UP001497497">
    <property type="component" value="Unassembled WGS sequence"/>
</dbReference>
<protein>
    <submittedName>
        <fullName evidence="2">Uncharacterized protein</fullName>
    </submittedName>
</protein>
<dbReference type="EMBL" id="CAXITT010000640">
    <property type="protein sequence ID" value="CAL1544734.1"/>
    <property type="molecule type" value="Genomic_DNA"/>
</dbReference>
<keyword evidence="3" id="KW-1185">Reference proteome</keyword>
<keyword evidence="1" id="KW-0472">Membrane</keyword>
<gene>
    <name evidence="2" type="ORF">GSLYS_00018217001</name>
</gene>
<accession>A0AAV2IEQ3</accession>
<organism evidence="2 3">
    <name type="scientific">Lymnaea stagnalis</name>
    <name type="common">Great pond snail</name>
    <name type="synonym">Helix stagnalis</name>
    <dbReference type="NCBI Taxonomy" id="6523"/>
    <lineage>
        <taxon>Eukaryota</taxon>
        <taxon>Metazoa</taxon>
        <taxon>Spiralia</taxon>
        <taxon>Lophotrochozoa</taxon>
        <taxon>Mollusca</taxon>
        <taxon>Gastropoda</taxon>
        <taxon>Heterobranchia</taxon>
        <taxon>Euthyneura</taxon>
        <taxon>Panpulmonata</taxon>
        <taxon>Hygrophila</taxon>
        <taxon>Lymnaeoidea</taxon>
        <taxon>Lymnaeidae</taxon>
        <taxon>Lymnaea</taxon>
    </lineage>
</organism>